<dbReference type="Proteomes" id="UP001281761">
    <property type="component" value="Unassembled WGS sequence"/>
</dbReference>
<protein>
    <recommendedName>
        <fullName evidence="7">HTH CENPB-type domain-containing protein</fullName>
    </recommendedName>
</protein>
<dbReference type="InterPro" id="IPR004875">
    <property type="entry name" value="DDE_SF_endonuclease_dom"/>
</dbReference>
<feature type="compositionally biased region" description="Basic and acidic residues" evidence="2">
    <location>
        <begin position="41"/>
        <end position="54"/>
    </location>
</feature>
<accession>A0ABQ9Y9P9</accession>
<feature type="compositionally biased region" description="Polar residues" evidence="2">
    <location>
        <begin position="586"/>
        <end position="596"/>
    </location>
</feature>
<organism evidence="5 6">
    <name type="scientific">Blattamonas nauphoetae</name>
    <dbReference type="NCBI Taxonomy" id="2049346"/>
    <lineage>
        <taxon>Eukaryota</taxon>
        <taxon>Metamonada</taxon>
        <taxon>Preaxostyla</taxon>
        <taxon>Oxymonadida</taxon>
        <taxon>Blattamonas</taxon>
    </lineage>
</organism>
<gene>
    <name evidence="5" type="ORF">BLNAU_4642</name>
</gene>
<feature type="compositionally biased region" description="Acidic residues" evidence="2">
    <location>
        <begin position="1"/>
        <end position="10"/>
    </location>
</feature>
<evidence type="ECO:0008006" key="7">
    <source>
        <dbReference type="Google" id="ProtNLM"/>
    </source>
</evidence>
<feature type="region of interest" description="Disordered" evidence="2">
    <location>
        <begin position="559"/>
        <end position="614"/>
    </location>
</feature>
<dbReference type="InterPro" id="IPR006600">
    <property type="entry name" value="HTH_CenpB_DNA-bd_dom"/>
</dbReference>
<evidence type="ECO:0000256" key="2">
    <source>
        <dbReference type="SAM" id="MobiDB-lite"/>
    </source>
</evidence>
<feature type="domain" description="DDE-1" evidence="3">
    <location>
        <begin position="322"/>
        <end position="370"/>
    </location>
</feature>
<dbReference type="Pfam" id="PF03184">
    <property type="entry name" value="DDE_1"/>
    <property type="match status" value="1"/>
</dbReference>
<name>A0ABQ9Y9P9_9EUKA</name>
<dbReference type="EMBL" id="JARBJD010000023">
    <property type="protein sequence ID" value="KAK2960425.1"/>
    <property type="molecule type" value="Genomic_DNA"/>
</dbReference>
<keyword evidence="1" id="KW-0238">DNA-binding</keyword>
<feature type="compositionally biased region" description="Basic and acidic residues" evidence="2">
    <location>
        <begin position="279"/>
        <end position="311"/>
    </location>
</feature>
<dbReference type="InterPro" id="IPR050863">
    <property type="entry name" value="CenT-Element_Derived"/>
</dbReference>
<evidence type="ECO:0000313" key="5">
    <source>
        <dbReference type="EMBL" id="KAK2960425.1"/>
    </source>
</evidence>
<evidence type="ECO:0000313" key="6">
    <source>
        <dbReference type="Proteomes" id="UP001281761"/>
    </source>
</evidence>
<feature type="domain" description="HTH CENPB-type" evidence="4">
    <location>
        <begin position="65"/>
        <end position="126"/>
    </location>
</feature>
<evidence type="ECO:0000256" key="1">
    <source>
        <dbReference type="ARBA" id="ARBA00023125"/>
    </source>
</evidence>
<keyword evidence="6" id="KW-1185">Reference proteome</keyword>
<feature type="region of interest" description="Disordered" evidence="2">
    <location>
        <begin position="273"/>
        <end position="324"/>
    </location>
</feature>
<feature type="compositionally biased region" description="Acidic residues" evidence="2">
    <location>
        <begin position="600"/>
        <end position="614"/>
    </location>
</feature>
<proteinExistence type="predicted"/>
<evidence type="ECO:0000259" key="4">
    <source>
        <dbReference type="Pfam" id="PF03221"/>
    </source>
</evidence>
<dbReference type="Pfam" id="PF03221">
    <property type="entry name" value="HTH_Tnp_Tc5"/>
    <property type="match status" value="1"/>
</dbReference>
<reference evidence="5 6" key="1">
    <citation type="journal article" date="2022" name="bioRxiv">
        <title>Genomics of Preaxostyla Flagellates Illuminates Evolutionary Transitions and the Path Towards Mitochondrial Loss.</title>
        <authorList>
            <person name="Novak L.V.F."/>
            <person name="Treitli S.C."/>
            <person name="Pyrih J."/>
            <person name="Halakuc P."/>
            <person name="Pipaliya S.V."/>
            <person name="Vacek V."/>
            <person name="Brzon O."/>
            <person name="Soukal P."/>
            <person name="Eme L."/>
            <person name="Dacks J.B."/>
            <person name="Karnkowska A."/>
            <person name="Elias M."/>
            <person name="Hampl V."/>
        </authorList>
    </citation>
    <scope>NUCLEOTIDE SEQUENCE [LARGE SCALE GENOMIC DNA]</scope>
    <source>
        <strain evidence="5">NAU3</strain>
        <tissue evidence="5">Gut</tissue>
    </source>
</reference>
<sequence length="630" mass="73051">MIDFTSDDGDSASSYQEEAPIRKRKRTCSSKDGHSPTSKWRMKEAIKKGREPHRSGRPPYLTVNEEDILLRHIQKLDQKNDCPLYMQVRLKAQFIKSRRTPTVEYPQLPSAGWVYHFLARHIELKTLRPVVVDQARFNASTVETVVPFLRKLYQLTSTHHYHKDLIIQADETSLQNRSFRPGKVIGQTTRQRCYTVRTKPMTKMTSLFVVGASGKRYRSHLIFHNDYPLPILIDHKEEWLTMRTSPKGWMTSTIFEDIVKNSIMKEIEDCRKMHLQQKGNERKEIRRRATETTRKRKKTSESEIRESPDIDNREDESTDATQAQPERALLILDGHSSRHNLDLMDWLAERGVDVIILPSHSSEFLQPLDQLPNKKWKEGLCGVTFPSRRKDERGRDHFLDRVFAAIDSAMNSECIRNGFKMAGLILASPSKMLAKLMHEHSNPTSIAQELDNMENPDSEWETGRWRHKILEDGTMEELLAGPIESTETIGDVSATGLFPISGHVITDPEFRNRWRHHQQGKILKTIDANMRKQERRMKLELKRLDQLLKPSGKIRNATKKRFRMKKEVRESSSVDDSDSSHVTTSEQMSFSQTDSTEALIGEDTDNIVDMDYDSDAEFEEEKVISDYDRF</sequence>
<evidence type="ECO:0000259" key="3">
    <source>
        <dbReference type="Pfam" id="PF03184"/>
    </source>
</evidence>
<dbReference type="PANTHER" id="PTHR19303">
    <property type="entry name" value="TRANSPOSON"/>
    <property type="match status" value="1"/>
</dbReference>
<feature type="region of interest" description="Disordered" evidence="2">
    <location>
        <begin position="1"/>
        <end position="60"/>
    </location>
</feature>
<comment type="caution">
    <text evidence="5">The sequence shown here is derived from an EMBL/GenBank/DDBJ whole genome shotgun (WGS) entry which is preliminary data.</text>
</comment>